<name>A0ABW5G0B1_9PSEU</name>
<evidence type="ECO:0000313" key="4">
    <source>
        <dbReference type="EMBL" id="MFD2420334.1"/>
    </source>
</evidence>
<feature type="region of interest" description="Disordered" evidence="1">
    <location>
        <begin position="202"/>
        <end position="233"/>
    </location>
</feature>
<evidence type="ECO:0000256" key="2">
    <source>
        <dbReference type="SAM" id="Phobius"/>
    </source>
</evidence>
<keyword evidence="2" id="KW-0472">Membrane</keyword>
<reference evidence="5" key="1">
    <citation type="journal article" date="2019" name="Int. J. Syst. Evol. Microbiol.">
        <title>The Global Catalogue of Microorganisms (GCM) 10K type strain sequencing project: providing services to taxonomists for standard genome sequencing and annotation.</title>
        <authorList>
            <consortium name="The Broad Institute Genomics Platform"/>
            <consortium name="The Broad Institute Genome Sequencing Center for Infectious Disease"/>
            <person name="Wu L."/>
            <person name="Ma J."/>
        </authorList>
    </citation>
    <scope>NUCLEOTIDE SEQUENCE [LARGE SCALE GENOMIC DNA]</scope>
    <source>
        <strain evidence="5">CGMCC 4.7645</strain>
    </source>
</reference>
<keyword evidence="2" id="KW-1133">Transmembrane helix</keyword>
<feature type="transmembrane region" description="Helical" evidence="2">
    <location>
        <begin position="254"/>
        <end position="275"/>
    </location>
</feature>
<keyword evidence="2" id="KW-0812">Transmembrane</keyword>
<dbReference type="RefSeq" id="WP_378268357.1">
    <property type="nucleotide sequence ID" value="NZ_JBHUKR010000017.1"/>
</dbReference>
<dbReference type="Proteomes" id="UP001597417">
    <property type="component" value="Unassembled WGS sequence"/>
</dbReference>
<evidence type="ECO:0000313" key="5">
    <source>
        <dbReference type="Proteomes" id="UP001597417"/>
    </source>
</evidence>
<keyword evidence="5" id="KW-1185">Reference proteome</keyword>
<evidence type="ECO:0000256" key="1">
    <source>
        <dbReference type="SAM" id="MobiDB-lite"/>
    </source>
</evidence>
<feature type="domain" description="DUF6801" evidence="3">
    <location>
        <begin position="41"/>
        <end position="194"/>
    </location>
</feature>
<dbReference type="EMBL" id="JBHUKR010000017">
    <property type="protein sequence ID" value="MFD2420334.1"/>
    <property type="molecule type" value="Genomic_DNA"/>
</dbReference>
<comment type="caution">
    <text evidence="4">The sequence shown here is derived from an EMBL/GenBank/DDBJ whole genome shotgun (WGS) entry which is preliminary data.</text>
</comment>
<sequence length="283" mass="28666">MINTLMRIARIGTTVTVMTIGMGMWVTGSAAANPGGVTLHYSCSLPPFPVQIALTGQVTWNAPESLPVGRATPAYDFDITATVDASATRLAQFVGVAAAEGTVDGAVVVRAPEGDIPVSKSESVPLIPIPASGPIIIHATGTTPSLVFHRPGLVTIVLNPVLAVHMDLKSADGSPAPISHADVSCALDPGQNGSVASIEIAPAAAGPTPARTSTTAPPTPTRSESAPAPTTSITPAYAIAKAGDRVSPGRGPDWWLIGGGLALIAGVVGGVRWLMRRRASGGR</sequence>
<proteinExistence type="predicted"/>
<evidence type="ECO:0000259" key="3">
    <source>
        <dbReference type="Pfam" id="PF20611"/>
    </source>
</evidence>
<organism evidence="4 5">
    <name type="scientific">Amycolatopsis pigmentata</name>
    <dbReference type="NCBI Taxonomy" id="450801"/>
    <lineage>
        <taxon>Bacteria</taxon>
        <taxon>Bacillati</taxon>
        <taxon>Actinomycetota</taxon>
        <taxon>Actinomycetes</taxon>
        <taxon>Pseudonocardiales</taxon>
        <taxon>Pseudonocardiaceae</taxon>
        <taxon>Amycolatopsis</taxon>
    </lineage>
</organism>
<feature type="compositionally biased region" description="Low complexity" evidence="1">
    <location>
        <begin position="202"/>
        <end position="232"/>
    </location>
</feature>
<dbReference type="Pfam" id="PF20611">
    <property type="entry name" value="DUF6801"/>
    <property type="match status" value="1"/>
</dbReference>
<gene>
    <name evidence="4" type="ORF">ACFSXZ_28785</name>
</gene>
<protein>
    <submittedName>
        <fullName evidence="4">DUF6801 domain-containing protein</fullName>
    </submittedName>
</protein>
<dbReference type="InterPro" id="IPR046542">
    <property type="entry name" value="DUF6801"/>
</dbReference>
<accession>A0ABW5G0B1</accession>